<keyword evidence="4 5" id="KW-0804">Transcription</keyword>
<accession>A0ABY8LTS0</accession>
<evidence type="ECO:0000313" key="8">
    <source>
        <dbReference type="Proteomes" id="UP001179842"/>
    </source>
</evidence>
<dbReference type="Gene3D" id="1.10.10.10">
    <property type="entry name" value="Winged helix-like DNA-binding domain superfamily/Winged helix DNA-binding domain"/>
    <property type="match status" value="1"/>
</dbReference>
<dbReference type="InterPro" id="IPR029016">
    <property type="entry name" value="GAF-like_dom_sf"/>
</dbReference>
<evidence type="ECO:0000259" key="6">
    <source>
        <dbReference type="Pfam" id="PF01628"/>
    </source>
</evidence>
<gene>
    <name evidence="5 7" type="primary">hrcA</name>
    <name evidence="7" type="ORF">QEG99_04195</name>
</gene>
<keyword evidence="3 5" id="KW-0346">Stress response</keyword>
<dbReference type="RefSeq" id="WP_280101937.1">
    <property type="nucleotide sequence ID" value="NZ_CP122979.1"/>
</dbReference>
<dbReference type="SUPFAM" id="SSF55781">
    <property type="entry name" value="GAF domain-like"/>
    <property type="match status" value="1"/>
</dbReference>
<dbReference type="InterPro" id="IPR023120">
    <property type="entry name" value="WHTH_transcript_rep_HrcA_IDD"/>
</dbReference>
<sequence>MEHKKSDKKFDYLEKIIKSYIETGEPIGSETLKEKYNLNVSSSTIRSIMAQLEKDGYLEKSHISSGRIPSLKAYRYYAKNVESSENQNLEERLNDIFAKRRLSIDKTIDEAAKIITEISGITLVTSTSSIKEKLRSINLTILDENSSVIILVTSSGRVENKTIFFSDEVEKEDIKIAVRVFKERLIDVALNEIQETVKLIAPILAKEIKNLDNVLKTFMQNVFNFKNEIENKIFNKNSLILSKEISREKLTEILELIEKKSIWETIEDKIEEDENLKIKIDSKEAAFISKKIENKEISKEITVVGPTKRMDYSFVLNALNLLEEFLKKEK</sequence>
<dbReference type="Proteomes" id="UP001179842">
    <property type="component" value="Chromosome"/>
</dbReference>
<evidence type="ECO:0000256" key="2">
    <source>
        <dbReference type="ARBA" id="ARBA00023015"/>
    </source>
</evidence>
<evidence type="ECO:0000313" key="7">
    <source>
        <dbReference type="EMBL" id="WGI36636.1"/>
    </source>
</evidence>
<dbReference type="Gene3D" id="3.30.390.60">
    <property type="entry name" value="Heat-inducible transcription repressor hrca homolog, domain 3"/>
    <property type="match status" value="1"/>
</dbReference>
<dbReference type="Gene3D" id="3.30.450.40">
    <property type="match status" value="1"/>
</dbReference>
<dbReference type="InterPro" id="IPR036390">
    <property type="entry name" value="WH_DNA-bd_sf"/>
</dbReference>
<dbReference type="InterPro" id="IPR036388">
    <property type="entry name" value="WH-like_DNA-bd_sf"/>
</dbReference>
<proteinExistence type="inferred from homology"/>
<dbReference type="Pfam" id="PF01628">
    <property type="entry name" value="HrcA"/>
    <property type="match status" value="1"/>
</dbReference>
<comment type="function">
    <text evidence="5">Negative regulator of class I heat shock genes (grpE-dnaK-dnaJ and groELS operons). Prevents heat-shock induction of these operons.</text>
</comment>
<protein>
    <recommendedName>
        <fullName evidence="5">Heat-inducible transcription repressor HrcA</fullName>
    </recommendedName>
</protein>
<dbReference type="NCBIfam" id="TIGR00331">
    <property type="entry name" value="hrcA"/>
    <property type="match status" value="1"/>
</dbReference>
<evidence type="ECO:0000256" key="4">
    <source>
        <dbReference type="ARBA" id="ARBA00023163"/>
    </source>
</evidence>
<dbReference type="HAMAP" id="MF_00081">
    <property type="entry name" value="HrcA"/>
    <property type="match status" value="1"/>
</dbReference>
<evidence type="ECO:0000256" key="3">
    <source>
        <dbReference type="ARBA" id="ARBA00023016"/>
    </source>
</evidence>
<keyword evidence="8" id="KW-1185">Reference proteome</keyword>
<feature type="domain" description="Heat-inducible transcription repressor HrcA C-terminal" evidence="6">
    <location>
        <begin position="105"/>
        <end position="313"/>
    </location>
</feature>
<dbReference type="PANTHER" id="PTHR34824">
    <property type="entry name" value="HEAT-INDUCIBLE TRANSCRIPTION REPRESSOR HRCA"/>
    <property type="match status" value="1"/>
</dbReference>
<reference evidence="7" key="1">
    <citation type="submission" date="2023-04" db="EMBL/GenBank/DDBJ databases">
        <title>Completed genome of Mycoplasma lagogenitalium type strain 12MS.</title>
        <authorList>
            <person name="Spergser J."/>
        </authorList>
    </citation>
    <scope>NUCLEOTIDE SEQUENCE</scope>
    <source>
        <strain evidence="7">12MS</strain>
    </source>
</reference>
<evidence type="ECO:0000256" key="5">
    <source>
        <dbReference type="HAMAP-Rule" id="MF_00081"/>
    </source>
</evidence>
<dbReference type="PANTHER" id="PTHR34824:SF1">
    <property type="entry name" value="HEAT-INDUCIBLE TRANSCRIPTION REPRESSOR HRCA"/>
    <property type="match status" value="1"/>
</dbReference>
<dbReference type="EMBL" id="CP122979">
    <property type="protein sequence ID" value="WGI36636.1"/>
    <property type="molecule type" value="Genomic_DNA"/>
</dbReference>
<organism evidence="7 8">
    <name type="scientific">Mesomycoplasma lagogenitalium</name>
    <dbReference type="NCBI Taxonomy" id="171286"/>
    <lineage>
        <taxon>Bacteria</taxon>
        <taxon>Bacillati</taxon>
        <taxon>Mycoplasmatota</taxon>
        <taxon>Mycoplasmoidales</taxon>
        <taxon>Metamycoplasmataceae</taxon>
        <taxon>Mesomycoplasma</taxon>
    </lineage>
</organism>
<keyword evidence="1 5" id="KW-0678">Repressor</keyword>
<dbReference type="InterPro" id="IPR021153">
    <property type="entry name" value="HrcA_C"/>
</dbReference>
<dbReference type="InterPro" id="IPR002571">
    <property type="entry name" value="HrcA"/>
</dbReference>
<dbReference type="SUPFAM" id="SSF46785">
    <property type="entry name" value="Winged helix' DNA-binding domain"/>
    <property type="match status" value="1"/>
</dbReference>
<evidence type="ECO:0000256" key="1">
    <source>
        <dbReference type="ARBA" id="ARBA00022491"/>
    </source>
</evidence>
<comment type="similarity">
    <text evidence="5">Belongs to the HrcA family.</text>
</comment>
<name>A0ABY8LTS0_9BACT</name>
<dbReference type="PIRSF" id="PIRSF005485">
    <property type="entry name" value="HrcA"/>
    <property type="match status" value="1"/>
</dbReference>
<keyword evidence="2 5" id="KW-0805">Transcription regulation</keyword>